<dbReference type="PANTHER" id="PTHR11956">
    <property type="entry name" value="ARGINYL-TRNA SYNTHETASE"/>
    <property type="match status" value="1"/>
</dbReference>
<dbReference type="SMART" id="SM01016">
    <property type="entry name" value="Arg_tRNA_synt_N"/>
    <property type="match status" value="1"/>
</dbReference>
<dbReference type="InterPro" id="IPR035684">
    <property type="entry name" value="ArgRS_core"/>
</dbReference>
<dbReference type="InterPro" id="IPR036695">
    <property type="entry name" value="Arg-tRNA-synth_N_sf"/>
</dbReference>
<comment type="similarity">
    <text evidence="1">Belongs to the class-I aminoacyl-tRNA synthetase family.</text>
</comment>
<protein>
    <submittedName>
        <fullName evidence="3">Arginine-tRNA ligase</fullName>
    </submittedName>
</protein>
<feature type="non-terminal residue" evidence="3">
    <location>
        <position position="421"/>
    </location>
</feature>
<organism evidence="3 4">
    <name type="scientific">Candidatus Yanofskybacteria bacterium GW2011_GWA1_48_10</name>
    <dbReference type="NCBI Taxonomy" id="1619022"/>
    <lineage>
        <taxon>Bacteria</taxon>
        <taxon>Candidatus Yanofskyibacteriota</taxon>
    </lineage>
</organism>
<keyword evidence="1" id="KW-0030">Aminoacyl-tRNA synthetase</keyword>
<evidence type="ECO:0000259" key="2">
    <source>
        <dbReference type="SMART" id="SM01016"/>
    </source>
</evidence>
<dbReference type="GO" id="GO:0005524">
    <property type="term" value="F:ATP binding"/>
    <property type="evidence" value="ECO:0007669"/>
    <property type="project" value="UniProtKB-KW"/>
</dbReference>
<dbReference type="SUPFAM" id="SSF55190">
    <property type="entry name" value="Arginyl-tRNA synthetase (ArgRS), N-terminal 'additional' domain"/>
    <property type="match status" value="1"/>
</dbReference>
<proteinExistence type="inferred from homology"/>
<feature type="domain" description="Arginyl tRNA synthetase N-terminal" evidence="2">
    <location>
        <begin position="3"/>
        <end position="98"/>
    </location>
</feature>
<name>A0A0G1U5Q8_9BACT</name>
<keyword evidence="1 3" id="KW-0436">Ligase</keyword>
<dbReference type="Pfam" id="PF00750">
    <property type="entry name" value="tRNA-synt_1d"/>
    <property type="match status" value="1"/>
</dbReference>
<dbReference type="EMBL" id="LCPC01000011">
    <property type="protein sequence ID" value="KKU89394.1"/>
    <property type="molecule type" value="Genomic_DNA"/>
</dbReference>
<dbReference type="InterPro" id="IPR014729">
    <property type="entry name" value="Rossmann-like_a/b/a_fold"/>
</dbReference>
<dbReference type="Gene3D" id="3.40.50.620">
    <property type="entry name" value="HUPs"/>
    <property type="match status" value="1"/>
</dbReference>
<dbReference type="InterPro" id="IPR001278">
    <property type="entry name" value="Arg-tRNA-ligase"/>
</dbReference>
<keyword evidence="1" id="KW-0067">ATP-binding</keyword>
<evidence type="ECO:0000313" key="3">
    <source>
        <dbReference type="EMBL" id="KKU89394.1"/>
    </source>
</evidence>
<dbReference type="GO" id="GO:0006420">
    <property type="term" value="P:arginyl-tRNA aminoacylation"/>
    <property type="evidence" value="ECO:0007669"/>
    <property type="project" value="InterPro"/>
</dbReference>
<comment type="caution">
    <text evidence="3">The sequence shown here is derived from an EMBL/GenBank/DDBJ whole genome shotgun (WGS) entry which is preliminary data.</text>
</comment>
<dbReference type="PRINTS" id="PR01038">
    <property type="entry name" value="TRNASYNTHARG"/>
</dbReference>
<dbReference type="InterPro" id="IPR005148">
    <property type="entry name" value="Arg-tRNA-synth_N"/>
</dbReference>
<dbReference type="Gene3D" id="3.30.1360.70">
    <property type="entry name" value="Arginyl tRNA synthetase N-terminal domain"/>
    <property type="match status" value="1"/>
</dbReference>
<dbReference type="SUPFAM" id="SSF52374">
    <property type="entry name" value="Nucleotidylyl transferase"/>
    <property type="match status" value="1"/>
</dbReference>
<keyword evidence="1" id="KW-0547">Nucleotide-binding</keyword>
<dbReference type="AlphaFoldDB" id="A0A0G1U5Q8"/>
<dbReference type="Proteomes" id="UP000034403">
    <property type="component" value="Unassembled WGS sequence"/>
</dbReference>
<dbReference type="GO" id="GO:0004814">
    <property type="term" value="F:arginine-tRNA ligase activity"/>
    <property type="evidence" value="ECO:0007669"/>
    <property type="project" value="InterPro"/>
</dbReference>
<reference evidence="3 4" key="1">
    <citation type="journal article" date="2015" name="Nature">
        <title>rRNA introns, odd ribosomes, and small enigmatic genomes across a large radiation of phyla.</title>
        <authorList>
            <person name="Brown C.T."/>
            <person name="Hug L.A."/>
            <person name="Thomas B.C."/>
            <person name="Sharon I."/>
            <person name="Castelle C.J."/>
            <person name="Singh A."/>
            <person name="Wilkins M.J."/>
            <person name="Williams K.H."/>
            <person name="Banfield J.F."/>
        </authorList>
    </citation>
    <scope>NUCLEOTIDE SEQUENCE [LARGE SCALE GENOMIC DNA]</scope>
</reference>
<sequence length="421" mass="46549">MKQQIQTIIEHALASLGVSGVAASVDVPENAGHGDYATNVAMAAFGNEKCKLKNVKWKTPLEFAAAIKEAITKDQTIANAGIVDRVEVAPPGFINIFLTEASLITEVERVLKLGETYGKASPAKRGEMSDIRYKISDKAEKTGEDAGEKAAVIGQNVGQKTTEKPHEYSRAKSAKRIMVEFADPNPFKEFHIGHLRNITLGESYCRLLETAGHDVRRVNYQGDVGMHVAKSLWGLWELKNQGVDISGAGKTADEKAKLLGRGYALGATAFEEDDKAKVEMVALNKKIYAQDAAVLNFWKEGRKWSLDYFDTVYARLGTKFERFYFESEVAPLGMQIVREHVADGVFENSDGAVIYRGEKAGLHTRVFVSKEGYATYEAKDLALAPLKYSEWPYDLSIIMTGNEQSEYFKVMLAALREISPD</sequence>
<evidence type="ECO:0000313" key="4">
    <source>
        <dbReference type="Proteomes" id="UP000034403"/>
    </source>
</evidence>
<evidence type="ECO:0000256" key="1">
    <source>
        <dbReference type="RuleBase" id="RU363038"/>
    </source>
</evidence>
<keyword evidence="1" id="KW-0648">Protein biosynthesis</keyword>
<dbReference type="Pfam" id="PF03485">
    <property type="entry name" value="Arg_tRNA_synt_N"/>
    <property type="match status" value="1"/>
</dbReference>
<dbReference type="PANTHER" id="PTHR11956:SF5">
    <property type="entry name" value="ARGININE--TRNA LIGASE, CYTOPLASMIC"/>
    <property type="match status" value="1"/>
</dbReference>
<gene>
    <name evidence="3" type="ORF">UY20_C0011G0001</name>
</gene>
<dbReference type="GO" id="GO:0005737">
    <property type="term" value="C:cytoplasm"/>
    <property type="evidence" value="ECO:0007669"/>
    <property type="project" value="InterPro"/>
</dbReference>
<accession>A0A0G1U5Q8</accession>